<feature type="region of interest" description="Disordered" evidence="1">
    <location>
        <begin position="174"/>
        <end position="203"/>
    </location>
</feature>
<gene>
    <name evidence="2" type="primary">70</name>
    <name evidence="2" type="ORF">PBI_WOES_70</name>
</gene>
<name>A0A160DDM8_9CAUD</name>
<evidence type="ECO:0000256" key="1">
    <source>
        <dbReference type="SAM" id="MobiDB-lite"/>
    </source>
</evidence>
<evidence type="ECO:0000313" key="3">
    <source>
        <dbReference type="Proteomes" id="UP000203182"/>
    </source>
</evidence>
<accession>A0A160DDM8</accession>
<dbReference type="Proteomes" id="UP000203182">
    <property type="component" value="Segment"/>
</dbReference>
<evidence type="ECO:0000313" key="2">
    <source>
        <dbReference type="EMBL" id="ANA85841.1"/>
    </source>
</evidence>
<dbReference type="OrthoDB" id="12252at10239"/>
<dbReference type="EMBL" id="KU998240">
    <property type="protein sequence ID" value="ANA85841.1"/>
    <property type="molecule type" value="Genomic_DNA"/>
</dbReference>
<feature type="compositionally biased region" description="Low complexity" evidence="1">
    <location>
        <begin position="184"/>
        <end position="195"/>
    </location>
</feature>
<proteinExistence type="predicted"/>
<reference evidence="3" key="1">
    <citation type="submission" date="2016-03" db="EMBL/GenBank/DDBJ databases">
        <authorList>
            <person name="Ploux O."/>
        </authorList>
    </citation>
    <scope>NUCLEOTIDE SEQUENCE [LARGE SCALE GENOMIC DNA]</scope>
</reference>
<organism evidence="2 3">
    <name type="scientific">Gordonia phage Woes</name>
    <dbReference type="NCBI Taxonomy" id="1838084"/>
    <lineage>
        <taxon>Viruses</taxon>
        <taxon>Duplodnaviria</taxon>
        <taxon>Heunggongvirae</taxon>
        <taxon>Uroviricota</taxon>
        <taxon>Caudoviricetes</taxon>
        <taxon>Woesvirus</taxon>
        <taxon>Woesvirus woes</taxon>
    </lineage>
</organism>
<dbReference type="RefSeq" id="YP_009273460.1">
    <property type="nucleotide sequence ID" value="NC_030905.1"/>
</dbReference>
<dbReference type="GeneID" id="28801426"/>
<protein>
    <submittedName>
        <fullName evidence="2">Uncharacterized protein</fullName>
    </submittedName>
</protein>
<dbReference type="KEGG" id="vg:28801426"/>
<sequence length="245" mass="27879">MYPTWPEIFPTVNQPDHEHHLDWTFECGAHGCTWVTYHRSNAGAQAERERHHDNGTCPYTEVRRILDDEGRLMPAGASIIEKIWDQLDRVTKSIMEQRPRFKNDEMTEPELEGYFKLQGQAQGLAHAIHLLSVPHFEDVTAVSKWALKRYRMNTGDIEFMDTPGCKGYNPMPLPSREVGKPKKVSPTGVVSSSPSDNPKTGKYKALTDDERTHLVNMVRKNIPAGAIIGMLKISEEQYEHEVAKL</sequence>
<keyword evidence="3" id="KW-1185">Reference proteome</keyword>